<evidence type="ECO:0000256" key="6">
    <source>
        <dbReference type="RuleBase" id="RU000320"/>
    </source>
</evidence>
<evidence type="ECO:0000313" key="10">
    <source>
        <dbReference type="EMBL" id="MBE9252353.1"/>
    </source>
</evidence>
<feature type="transmembrane region" description="Helical" evidence="7">
    <location>
        <begin position="12"/>
        <end position="28"/>
    </location>
</feature>
<evidence type="ECO:0000259" key="9">
    <source>
        <dbReference type="Pfam" id="PF00662"/>
    </source>
</evidence>
<feature type="domain" description="NADH-Ubiquinone oxidoreductase (complex I) chain 5 N-terminal" evidence="9">
    <location>
        <begin position="73"/>
        <end position="123"/>
    </location>
</feature>
<feature type="transmembrane region" description="Helical" evidence="7">
    <location>
        <begin position="185"/>
        <end position="206"/>
    </location>
</feature>
<dbReference type="NCBIfam" id="NF005633">
    <property type="entry name" value="PRK07390.1"/>
    <property type="match status" value="1"/>
</dbReference>
<feature type="transmembrane region" description="Helical" evidence="7">
    <location>
        <begin position="452"/>
        <end position="473"/>
    </location>
</feature>
<feature type="transmembrane region" description="Helical" evidence="7">
    <location>
        <begin position="287"/>
        <end position="306"/>
    </location>
</feature>
<dbReference type="RefSeq" id="WP_194018522.1">
    <property type="nucleotide sequence ID" value="NZ_JADEVV010000001.1"/>
</dbReference>
<feature type="transmembrane region" description="Helical" evidence="7">
    <location>
        <begin position="564"/>
        <end position="585"/>
    </location>
</feature>
<dbReference type="Gene3D" id="1.20.5.2700">
    <property type="match status" value="1"/>
</dbReference>
<dbReference type="InterPro" id="IPR001750">
    <property type="entry name" value="ND/Mrp_TM"/>
</dbReference>
<keyword evidence="4 7" id="KW-0472">Membrane</keyword>
<evidence type="ECO:0000256" key="2">
    <source>
        <dbReference type="ARBA" id="ARBA00022692"/>
    </source>
</evidence>
<name>A0ABR9VPF9_9SYNC</name>
<dbReference type="PANTHER" id="PTHR42829:SF2">
    <property type="entry name" value="NADH-UBIQUINONE OXIDOREDUCTASE CHAIN 5"/>
    <property type="match status" value="1"/>
</dbReference>
<comment type="caution">
    <text evidence="10">The sequence shown here is derived from an EMBL/GenBank/DDBJ whole genome shotgun (WGS) entry which is preliminary data.</text>
</comment>
<feature type="transmembrane region" description="Helical" evidence="7">
    <location>
        <begin position="122"/>
        <end position="148"/>
    </location>
</feature>
<evidence type="ECO:0000313" key="11">
    <source>
        <dbReference type="Proteomes" id="UP000658720"/>
    </source>
</evidence>
<feature type="domain" description="NADH:quinone oxidoreductase/Mrp antiporter transmembrane" evidence="8">
    <location>
        <begin position="139"/>
        <end position="422"/>
    </location>
</feature>
<evidence type="ECO:0000256" key="4">
    <source>
        <dbReference type="ARBA" id="ARBA00023136"/>
    </source>
</evidence>
<feature type="transmembrane region" description="Helical" evidence="7">
    <location>
        <begin position="40"/>
        <end position="62"/>
    </location>
</feature>
<keyword evidence="2 6" id="KW-0812">Transmembrane</keyword>
<feature type="transmembrane region" description="Helical" evidence="7">
    <location>
        <begin position="377"/>
        <end position="399"/>
    </location>
</feature>
<dbReference type="Pfam" id="PF00361">
    <property type="entry name" value="Proton_antipo_M"/>
    <property type="match status" value="1"/>
</dbReference>
<dbReference type="InterPro" id="IPR001516">
    <property type="entry name" value="Proton_antipo_N"/>
</dbReference>
<organism evidence="10 11">
    <name type="scientific">Synechocystis salina LEGE 00031</name>
    <dbReference type="NCBI Taxonomy" id="1828736"/>
    <lineage>
        <taxon>Bacteria</taxon>
        <taxon>Bacillati</taxon>
        <taxon>Cyanobacteriota</taxon>
        <taxon>Cyanophyceae</taxon>
        <taxon>Synechococcales</taxon>
        <taxon>Merismopediaceae</taxon>
        <taxon>Synechocystis</taxon>
    </lineage>
</organism>
<feature type="transmembrane region" description="Helical" evidence="7">
    <location>
        <begin position="411"/>
        <end position="431"/>
    </location>
</feature>
<gene>
    <name evidence="10" type="ORF">IQ217_00480</name>
</gene>
<evidence type="ECO:0000259" key="8">
    <source>
        <dbReference type="Pfam" id="PF00361"/>
    </source>
</evidence>
<feature type="transmembrane region" description="Helical" evidence="7">
    <location>
        <begin position="82"/>
        <end position="110"/>
    </location>
</feature>
<dbReference type="EMBL" id="JADEVV010000001">
    <property type="protein sequence ID" value="MBE9252353.1"/>
    <property type="molecule type" value="Genomic_DNA"/>
</dbReference>
<dbReference type="Proteomes" id="UP000658720">
    <property type="component" value="Unassembled WGS sequence"/>
</dbReference>
<feature type="transmembrane region" description="Helical" evidence="7">
    <location>
        <begin position="154"/>
        <end position="173"/>
    </location>
</feature>
<evidence type="ECO:0000256" key="1">
    <source>
        <dbReference type="ARBA" id="ARBA00004127"/>
    </source>
</evidence>
<feature type="transmembrane region" description="Helical" evidence="7">
    <location>
        <begin position="493"/>
        <end position="515"/>
    </location>
</feature>
<accession>A0ABR9VPF9</accession>
<dbReference type="InterPro" id="IPR010217">
    <property type="entry name" value="NU5C2"/>
</dbReference>
<protein>
    <submittedName>
        <fullName evidence="10">NAD(P)H-quinone oxidoreductase subunit F</fullName>
    </submittedName>
</protein>
<dbReference type="NCBIfam" id="TIGR01960">
    <property type="entry name" value="ndhF3_CO2"/>
    <property type="match status" value="1"/>
</dbReference>
<evidence type="ECO:0000256" key="7">
    <source>
        <dbReference type="SAM" id="Phobius"/>
    </source>
</evidence>
<proteinExistence type="predicted"/>
<dbReference type="PRINTS" id="PR01434">
    <property type="entry name" value="NADHDHGNASE5"/>
</dbReference>
<feature type="transmembrane region" description="Helical" evidence="7">
    <location>
        <begin position="597"/>
        <end position="621"/>
    </location>
</feature>
<evidence type="ECO:0000256" key="5">
    <source>
        <dbReference type="ARBA" id="ARBA00025624"/>
    </source>
</evidence>
<dbReference type="PANTHER" id="PTHR42829">
    <property type="entry name" value="NADH-UBIQUINONE OXIDOREDUCTASE CHAIN 5"/>
    <property type="match status" value="1"/>
</dbReference>
<comment type="subcellular location">
    <subcellularLocation>
        <location evidence="1">Endomembrane system</location>
        <topology evidence="1">Multi-pass membrane protein</topology>
    </subcellularLocation>
    <subcellularLocation>
        <location evidence="6">Membrane</location>
        <topology evidence="6">Multi-pass membrane protein</topology>
    </subcellularLocation>
</comment>
<sequence>MSDFLLQSSWFIPFYGLIGSILTLPWSFRLIKQTGPRPAAYFNVFMTLVSAVHGMVALSAIWQRPSEQIVFHWLQVADLDLILAVEISPVSLGALSVVTGISFLVQIFGLGYMEKDWSLARFYGLLGFFEAALGGIALSDSLFLSYGLLEMLTLSTYLLVGFWYAQPLVVTAARDAFLTKRVGDIILLMGVVALSSYGQGLTFSQLDNWANTVPVTGITATLLGLSLIAGPTGKCAQFPLNLWLDEAMEGPNPAGIMRNSVVVSAGAYVLIKLQPVFTLSPIASKTLIVLGTLTVVMTSLIAIAQIDIKRTLSHSTSVYLGLVFIAVGLGQVDIAFLLLFTHAIAKALLFMSIGSIIFTTSGQNITEMGGLWNRMPVTTTSFVVGSAGLLAVFPLGMFWTWQKWFSGDWSVSWSLLALLIFVNLFSALNLTRVFRLVFLGKPQPKTRRAPEVPWPMAVPMVSLIIMTLLIPIAPLQWPFWLSPASPMGLIGPVTQWAMPLLIGAGIIGILLGSLLPLRRNLSRSSQLPVRFLQDLFAYDVYLDKIYGATVVAAVAAIAKVSTWFDRYVIDGIVNLVSLVTIFSGSALKYNVTGQSQFYLLTILVGVALLIWFSLGGQWTAIGQFWASWLSLISP</sequence>
<reference evidence="10 11" key="1">
    <citation type="submission" date="2020-10" db="EMBL/GenBank/DDBJ databases">
        <authorList>
            <person name="Castelo-Branco R."/>
            <person name="Eusebio N."/>
            <person name="Adriana R."/>
            <person name="Vieira A."/>
            <person name="Brugerolle De Fraissinette N."/>
            <person name="Rezende De Castro R."/>
            <person name="Schneider M.P."/>
            <person name="Vasconcelos V."/>
            <person name="Leao P.N."/>
        </authorList>
    </citation>
    <scope>NUCLEOTIDE SEQUENCE [LARGE SCALE GENOMIC DNA]</scope>
    <source>
        <strain evidence="10 11">LEGE 00031</strain>
    </source>
</reference>
<evidence type="ECO:0000256" key="3">
    <source>
        <dbReference type="ARBA" id="ARBA00022989"/>
    </source>
</evidence>
<feature type="transmembrane region" description="Helical" evidence="7">
    <location>
        <begin position="536"/>
        <end position="558"/>
    </location>
</feature>
<dbReference type="InterPro" id="IPR003945">
    <property type="entry name" value="NU5C-like"/>
</dbReference>
<keyword evidence="11" id="KW-1185">Reference proteome</keyword>
<feature type="transmembrane region" description="Helical" evidence="7">
    <location>
        <begin position="318"/>
        <end position="341"/>
    </location>
</feature>
<comment type="function">
    <text evidence="5">NDH-1 shuttles electrons from NAD(P)H, via FMN and iron-sulfur (Fe-S) centers, to quinones in the respiratory chain. The immediate electron acceptor for the enzyme in this species is believed to be plastoquinone. Couples the redox reaction to proton translocation (for every two electrons transferred, four hydrogen ions are translocated across the cytoplasmic membrane), and thus conserves the redox energy in a proton gradient.</text>
</comment>
<keyword evidence="3 7" id="KW-1133">Transmembrane helix</keyword>
<dbReference type="Pfam" id="PF00662">
    <property type="entry name" value="Proton_antipo_N"/>
    <property type="match status" value="1"/>
</dbReference>